<dbReference type="Proteomes" id="UP000663829">
    <property type="component" value="Unassembled WGS sequence"/>
</dbReference>
<evidence type="ECO:0000256" key="2">
    <source>
        <dbReference type="ARBA" id="ARBA00004496"/>
    </source>
</evidence>
<protein>
    <recommendedName>
        <fullName evidence="24">Mitochondrial fission 1 protein</fullName>
    </recommendedName>
</protein>
<dbReference type="GO" id="GO:0000266">
    <property type="term" value="P:mitochondrial fission"/>
    <property type="evidence" value="ECO:0007669"/>
    <property type="project" value="InterPro"/>
</dbReference>
<dbReference type="GO" id="GO:0016559">
    <property type="term" value="P:peroxisome fission"/>
    <property type="evidence" value="ECO:0007669"/>
    <property type="project" value="TreeGrafter"/>
</dbReference>
<dbReference type="OrthoDB" id="421154at2759"/>
<dbReference type="AlphaFoldDB" id="A0A813ZGL6"/>
<dbReference type="Proteomes" id="UP000677228">
    <property type="component" value="Unassembled WGS sequence"/>
</dbReference>
<dbReference type="PANTHER" id="PTHR13247">
    <property type="entry name" value="TETRATRICOPEPTIDE REPEAT PROTEIN 11 TPR REPEAT PROTEIN 11"/>
    <property type="match status" value="1"/>
</dbReference>
<dbReference type="InterPro" id="IPR028058">
    <property type="entry name" value="Fis1_TPR_N"/>
</dbReference>
<proteinExistence type="inferred from homology"/>
<gene>
    <name evidence="20" type="ORF">GPM918_LOCUS8537</name>
    <name evidence="19" type="ORF">OVA965_LOCUS3596</name>
    <name evidence="22" type="ORF">SRO942_LOCUS8537</name>
    <name evidence="21" type="ORF">TMI583_LOCUS3595</name>
</gene>
<comment type="subcellular location">
    <subcellularLocation>
        <location evidence="2">Cytoplasm</location>
    </subcellularLocation>
    <subcellularLocation>
        <location evidence="1">Endosome membrane</location>
        <topology evidence="1">Peripheral membrane protein</topology>
    </subcellularLocation>
    <subcellularLocation>
        <location evidence="3">Mitochondrion outer membrane</location>
        <topology evidence="3">Single-pass membrane protein</topology>
    </subcellularLocation>
</comment>
<dbReference type="InterPro" id="IPR033745">
    <property type="entry name" value="Fis1_cytosol"/>
</dbReference>
<evidence type="ECO:0000256" key="9">
    <source>
        <dbReference type="ARBA" id="ARBA00022753"/>
    </source>
</evidence>
<evidence type="ECO:0000313" key="19">
    <source>
        <dbReference type="EMBL" id="CAF0780805.1"/>
    </source>
</evidence>
<feature type="domain" description="Vta1/callose synthase N-terminal" evidence="17">
    <location>
        <begin position="21"/>
        <end position="155"/>
    </location>
</feature>
<keyword evidence="23" id="KW-1185">Reference proteome</keyword>
<evidence type="ECO:0000256" key="7">
    <source>
        <dbReference type="ARBA" id="ARBA00022490"/>
    </source>
</evidence>
<comment type="similarity">
    <text evidence="5">Belongs to the FIS1 family.</text>
</comment>
<evidence type="ECO:0000256" key="16">
    <source>
        <dbReference type="SAM" id="Phobius"/>
    </source>
</evidence>
<evidence type="ECO:0000313" key="23">
    <source>
        <dbReference type="Proteomes" id="UP000663829"/>
    </source>
</evidence>
<evidence type="ECO:0000259" key="17">
    <source>
        <dbReference type="Pfam" id="PF04652"/>
    </source>
</evidence>
<evidence type="ECO:0000256" key="12">
    <source>
        <dbReference type="ARBA" id="ARBA00022989"/>
    </source>
</evidence>
<dbReference type="Pfam" id="PF04652">
    <property type="entry name" value="Vta1"/>
    <property type="match status" value="1"/>
</dbReference>
<dbReference type="EMBL" id="CAJOBA010000877">
    <property type="protein sequence ID" value="CAF3562415.1"/>
    <property type="molecule type" value="Genomic_DNA"/>
</dbReference>
<dbReference type="InterPro" id="IPR011990">
    <property type="entry name" value="TPR-like_helical_dom_sf"/>
</dbReference>
<dbReference type="InterPro" id="IPR016543">
    <property type="entry name" value="Fis1"/>
</dbReference>
<evidence type="ECO:0000256" key="5">
    <source>
        <dbReference type="ARBA" id="ARBA00008937"/>
    </source>
</evidence>
<comment type="caution">
    <text evidence="20">The sequence shown here is derived from an EMBL/GenBank/DDBJ whole genome shotgun (WGS) entry which is preliminary data.</text>
</comment>
<dbReference type="InterPro" id="IPR028061">
    <property type="entry name" value="Fis1_TPR_C"/>
</dbReference>
<dbReference type="SUPFAM" id="SSF48452">
    <property type="entry name" value="TPR-like"/>
    <property type="match status" value="1"/>
</dbReference>
<dbReference type="InterPro" id="IPR039431">
    <property type="entry name" value="Vta1/CALS_N"/>
</dbReference>
<dbReference type="Gene3D" id="1.25.40.10">
    <property type="entry name" value="Tetratricopeptide repeat domain"/>
    <property type="match status" value="1"/>
</dbReference>
<keyword evidence="11" id="KW-0653">Protein transport</keyword>
<dbReference type="Pfam" id="PF18097">
    <property type="entry name" value="Vta1_C"/>
    <property type="match status" value="1"/>
</dbReference>
<dbReference type="Proteomes" id="UP000681722">
    <property type="component" value="Unassembled WGS sequence"/>
</dbReference>
<accession>A0A813ZGL6</accession>
<comment type="similarity">
    <text evidence="4">Belongs to the VTA1 family.</text>
</comment>
<dbReference type="InterPro" id="IPR023175">
    <property type="entry name" value="Vta1/CALS_N_sf"/>
</dbReference>
<dbReference type="EMBL" id="CAJNOQ010001498">
    <property type="protein sequence ID" value="CAF0899125.1"/>
    <property type="molecule type" value="Genomic_DNA"/>
</dbReference>
<dbReference type="PANTHER" id="PTHR13247:SF0">
    <property type="entry name" value="MITOCHONDRIAL FISSION 1 PROTEIN"/>
    <property type="match status" value="1"/>
</dbReference>
<evidence type="ECO:0000256" key="15">
    <source>
        <dbReference type="SAM" id="MobiDB-lite"/>
    </source>
</evidence>
<dbReference type="Pfam" id="PF14853">
    <property type="entry name" value="Fis1_TPR_C"/>
    <property type="match status" value="1"/>
</dbReference>
<feature type="region of interest" description="Disordered" evidence="15">
    <location>
        <begin position="159"/>
        <end position="209"/>
    </location>
</feature>
<feature type="compositionally biased region" description="Pro residues" evidence="15">
    <location>
        <begin position="186"/>
        <end position="205"/>
    </location>
</feature>
<evidence type="ECO:0000256" key="13">
    <source>
        <dbReference type="ARBA" id="ARBA00023128"/>
    </source>
</evidence>
<sequence length="419" mass="45957">MTSIDGLIQKAPAEMRTKLMQHFQIAKEYEKNPETAAVAYYCLMYIAHESLKAGKEQKPFAAQMKRTYADDELIKSMATGQQVIEELVTVLTGETNEIENDEQKSADQLRILMRKYYTIGGLTDVLSVFGPVKDDFVALGKMSKSRAVSIFRELKSGAGLGGGSSSAAAAKPPENTTFGAGQPPNAYRPPSPPRTNLPPQKPPAPAATGGGNYGFYGASGYDQPSTELHAPHEIIAQAQKLCRYANSALEHEDISTAFKNCEQSILLIMTNELDEIILPEELKKYRTLYLKAEEAGQLTEQNRFSYSYCLVRSKVKDDIRSGLAILRSLYDETNKDDAKRDYLYYMAIGEARLGNYESSLKYLDAILHVQSKNHQASNLKHEVERRMNVEGAIGLGVTIGAGALIVGGLAAAAVAILKK</sequence>
<dbReference type="GO" id="GO:0005778">
    <property type="term" value="C:peroxisomal membrane"/>
    <property type="evidence" value="ECO:0007669"/>
    <property type="project" value="TreeGrafter"/>
</dbReference>
<feature type="transmembrane region" description="Helical" evidence="16">
    <location>
        <begin position="392"/>
        <end position="417"/>
    </location>
</feature>
<dbReference type="Pfam" id="PF14852">
    <property type="entry name" value="Fis1_TPR_N"/>
    <property type="match status" value="1"/>
</dbReference>
<keyword evidence="8 16" id="KW-0812">Transmembrane</keyword>
<name>A0A813ZGL6_9BILA</name>
<dbReference type="EMBL" id="CAJOBC010001498">
    <property type="protein sequence ID" value="CAF3681884.1"/>
    <property type="molecule type" value="Genomic_DNA"/>
</dbReference>
<evidence type="ECO:0000256" key="3">
    <source>
        <dbReference type="ARBA" id="ARBA00004572"/>
    </source>
</evidence>
<evidence type="ECO:0000256" key="14">
    <source>
        <dbReference type="ARBA" id="ARBA00023136"/>
    </source>
</evidence>
<dbReference type="GO" id="GO:0015031">
    <property type="term" value="P:protein transport"/>
    <property type="evidence" value="ECO:0007669"/>
    <property type="project" value="UniProtKB-KW"/>
</dbReference>
<dbReference type="GO" id="GO:0010008">
    <property type="term" value="C:endosome membrane"/>
    <property type="evidence" value="ECO:0007669"/>
    <property type="project" value="UniProtKB-SubCell"/>
</dbReference>
<keyword evidence="14 16" id="KW-0472">Membrane</keyword>
<keyword evidence="9" id="KW-0967">Endosome</keyword>
<dbReference type="GO" id="GO:0043653">
    <property type="term" value="P:mitochondrial fragmentation involved in apoptotic process"/>
    <property type="evidence" value="ECO:0007669"/>
    <property type="project" value="TreeGrafter"/>
</dbReference>
<evidence type="ECO:0000313" key="20">
    <source>
        <dbReference type="EMBL" id="CAF0899125.1"/>
    </source>
</evidence>
<keyword evidence="13" id="KW-0496">Mitochondrion</keyword>
<evidence type="ECO:0000313" key="22">
    <source>
        <dbReference type="EMBL" id="CAF3681884.1"/>
    </source>
</evidence>
<evidence type="ECO:0000256" key="11">
    <source>
        <dbReference type="ARBA" id="ARBA00022927"/>
    </source>
</evidence>
<dbReference type="Gene3D" id="1.20.5.420">
    <property type="entry name" value="Immunoglobulin FC, subunit C"/>
    <property type="match status" value="1"/>
</dbReference>
<evidence type="ECO:0000313" key="21">
    <source>
        <dbReference type="EMBL" id="CAF3562415.1"/>
    </source>
</evidence>
<dbReference type="CDD" id="cd12212">
    <property type="entry name" value="Fis1"/>
    <property type="match status" value="1"/>
</dbReference>
<evidence type="ECO:0000256" key="1">
    <source>
        <dbReference type="ARBA" id="ARBA00004481"/>
    </source>
</evidence>
<evidence type="ECO:0000256" key="4">
    <source>
        <dbReference type="ARBA" id="ARBA00007895"/>
    </source>
</evidence>
<dbReference type="EMBL" id="CAJNOK010000877">
    <property type="protein sequence ID" value="CAF0780805.1"/>
    <property type="molecule type" value="Genomic_DNA"/>
</dbReference>
<keyword evidence="6" id="KW-0813">Transport</keyword>
<reference evidence="20" key="1">
    <citation type="submission" date="2021-02" db="EMBL/GenBank/DDBJ databases">
        <authorList>
            <person name="Nowell W R."/>
        </authorList>
    </citation>
    <scope>NUCLEOTIDE SEQUENCE</scope>
</reference>
<keyword evidence="10" id="KW-1000">Mitochondrion outer membrane</keyword>
<keyword evidence="7" id="KW-0963">Cytoplasm</keyword>
<dbReference type="InterPro" id="IPR041212">
    <property type="entry name" value="Vta1_C"/>
</dbReference>
<dbReference type="GO" id="GO:0005741">
    <property type="term" value="C:mitochondrial outer membrane"/>
    <property type="evidence" value="ECO:0007669"/>
    <property type="project" value="UniProtKB-SubCell"/>
</dbReference>
<keyword evidence="12 16" id="KW-1133">Transmembrane helix</keyword>
<dbReference type="Proteomes" id="UP000682733">
    <property type="component" value="Unassembled WGS sequence"/>
</dbReference>
<evidence type="ECO:0000256" key="8">
    <source>
        <dbReference type="ARBA" id="ARBA00022692"/>
    </source>
</evidence>
<dbReference type="Gene3D" id="1.25.40.270">
    <property type="entry name" value="Vacuolar protein sorting-associated protein vta1"/>
    <property type="match status" value="1"/>
</dbReference>
<evidence type="ECO:0000259" key="18">
    <source>
        <dbReference type="Pfam" id="PF18097"/>
    </source>
</evidence>
<organism evidence="20 23">
    <name type="scientific">Didymodactylos carnosus</name>
    <dbReference type="NCBI Taxonomy" id="1234261"/>
    <lineage>
        <taxon>Eukaryota</taxon>
        <taxon>Metazoa</taxon>
        <taxon>Spiralia</taxon>
        <taxon>Gnathifera</taxon>
        <taxon>Rotifera</taxon>
        <taxon>Eurotatoria</taxon>
        <taxon>Bdelloidea</taxon>
        <taxon>Philodinida</taxon>
        <taxon>Philodinidae</taxon>
        <taxon>Didymodactylos</taxon>
    </lineage>
</organism>
<evidence type="ECO:0000256" key="10">
    <source>
        <dbReference type="ARBA" id="ARBA00022787"/>
    </source>
</evidence>
<feature type="domain" description="Vta1 C-terminal" evidence="18">
    <location>
        <begin position="233"/>
        <end position="264"/>
    </location>
</feature>
<evidence type="ECO:0000256" key="6">
    <source>
        <dbReference type="ARBA" id="ARBA00022448"/>
    </source>
</evidence>
<dbReference type="GO" id="GO:0000422">
    <property type="term" value="P:autophagy of mitochondrion"/>
    <property type="evidence" value="ECO:0007669"/>
    <property type="project" value="TreeGrafter"/>
</dbReference>
<evidence type="ECO:0008006" key="24">
    <source>
        <dbReference type="Google" id="ProtNLM"/>
    </source>
</evidence>